<reference evidence="1" key="1">
    <citation type="submission" date="2021-01" db="EMBL/GenBank/DDBJ databases">
        <title>Whole genome shotgun sequence of Cellulomonas chitinilytica NBRC 110799.</title>
        <authorList>
            <person name="Komaki H."/>
            <person name="Tamura T."/>
        </authorList>
    </citation>
    <scope>NUCLEOTIDE SEQUENCE</scope>
    <source>
        <strain evidence="1">NBRC 110799</strain>
    </source>
</reference>
<evidence type="ECO:0000313" key="2">
    <source>
        <dbReference type="Proteomes" id="UP000632740"/>
    </source>
</evidence>
<proteinExistence type="predicted"/>
<dbReference type="EMBL" id="BONK01000007">
    <property type="protein sequence ID" value="GIG21474.1"/>
    <property type="molecule type" value="Genomic_DNA"/>
</dbReference>
<comment type="caution">
    <text evidence="1">The sequence shown here is derived from an EMBL/GenBank/DDBJ whole genome shotgun (WGS) entry which is preliminary data.</text>
</comment>
<dbReference type="AlphaFoldDB" id="A0A919U2U0"/>
<dbReference type="Proteomes" id="UP000632740">
    <property type="component" value="Unassembled WGS sequence"/>
</dbReference>
<dbReference type="RefSeq" id="WP_203753433.1">
    <property type="nucleotide sequence ID" value="NZ_BONK01000007.1"/>
</dbReference>
<accession>A0A919U2U0</accession>
<gene>
    <name evidence="1" type="ORF">Cch01nite_21980</name>
</gene>
<organism evidence="1 2">
    <name type="scientific">Cellulomonas chitinilytica</name>
    <dbReference type="NCBI Taxonomy" id="398759"/>
    <lineage>
        <taxon>Bacteria</taxon>
        <taxon>Bacillati</taxon>
        <taxon>Actinomycetota</taxon>
        <taxon>Actinomycetes</taxon>
        <taxon>Micrococcales</taxon>
        <taxon>Cellulomonadaceae</taxon>
        <taxon>Cellulomonas</taxon>
    </lineage>
</organism>
<keyword evidence="2" id="KW-1185">Reference proteome</keyword>
<name>A0A919U2U0_9CELL</name>
<protein>
    <submittedName>
        <fullName evidence="1">Uncharacterized protein</fullName>
    </submittedName>
</protein>
<sequence>MKFVLEVDLSAGVVPDDLNGELGRILRYWAGNVKHYPLEPGAGETISDSAYAPVGWWRFVDE</sequence>
<evidence type="ECO:0000313" key="1">
    <source>
        <dbReference type="EMBL" id="GIG21474.1"/>
    </source>
</evidence>